<dbReference type="SUPFAM" id="SSF54637">
    <property type="entry name" value="Thioesterase/thiol ester dehydrase-isomerase"/>
    <property type="match status" value="1"/>
</dbReference>
<dbReference type="InterPro" id="IPR006683">
    <property type="entry name" value="Thioestr_dom"/>
</dbReference>
<organism evidence="4 5">
    <name type="scientific">Peltaster fructicola</name>
    <dbReference type="NCBI Taxonomy" id="286661"/>
    <lineage>
        <taxon>Eukaryota</taxon>
        <taxon>Fungi</taxon>
        <taxon>Dikarya</taxon>
        <taxon>Ascomycota</taxon>
        <taxon>Pezizomycotina</taxon>
        <taxon>Dothideomycetes</taxon>
        <taxon>Dothideomycetes incertae sedis</taxon>
        <taxon>Peltaster</taxon>
    </lineage>
</organism>
<comment type="similarity">
    <text evidence="1">Belongs to the thioesterase PaaI family.</text>
</comment>
<dbReference type="InterPro" id="IPR039298">
    <property type="entry name" value="ACOT13"/>
</dbReference>
<dbReference type="Proteomes" id="UP000503462">
    <property type="component" value="Chromosome 2"/>
</dbReference>
<accession>A0A6H0XSV1</accession>
<feature type="domain" description="Thioesterase" evidence="3">
    <location>
        <begin position="76"/>
        <end position="154"/>
    </location>
</feature>
<sequence length="171" mass="19225">MNPKTREESVTTRNERTRNKLGDFRKTYLAISLPDNFDRELWEKVSILSACVDTTGTSGKAVYSLTVPARYCNYTGNVHGGAVATILDGLTNCCTAIVSRNGFWDYGGVTRSFSINYIRPVEQNREVMVYCEIVHASSRTITIHAVMKRTEDDKVLAMCTQEMVMIVKPKL</sequence>
<gene>
    <name evidence="4" type="ORF">AMS68_003057</name>
</gene>
<dbReference type="NCBIfam" id="TIGR00369">
    <property type="entry name" value="unchar_dom_1"/>
    <property type="match status" value="1"/>
</dbReference>
<dbReference type="OrthoDB" id="2831072at2759"/>
<protein>
    <recommendedName>
        <fullName evidence="3">Thioesterase domain-containing protein</fullName>
    </recommendedName>
</protein>
<evidence type="ECO:0000313" key="5">
    <source>
        <dbReference type="Proteomes" id="UP000503462"/>
    </source>
</evidence>
<dbReference type="Gene3D" id="3.10.129.10">
    <property type="entry name" value="Hotdog Thioesterase"/>
    <property type="match status" value="1"/>
</dbReference>
<keyword evidence="2" id="KW-0378">Hydrolase</keyword>
<keyword evidence="5" id="KW-1185">Reference proteome</keyword>
<evidence type="ECO:0000256" key="2">
    <source>
        <dbReference type="ARBA" id="ARBA00022801"/>
    </source>
</evidence>
<dbReference type="Pfam" id="PF03061">
    <property type="entry name" value="4HBT"/>
    <property type="match status" value="1"/>
</dbReference>
<dbReference type="PANTHER" id="PTHR21660">
    <property type="entry name" value="THIOESTERASE SUPERFAMILY MEMBER-RELATED"/>
    <property type="match status" value="1"/>
</dbReference>
<dbReference type="InterPro" id="IPR029069">
    <property type="entry name" value="HotDog_dom_sf"/>
</dbReference>
<name>A0A6H0XSV1_9PEZI</name>
<dbReference type="GO" id="GO:0047617">
    <property type="term" value="F:fatty acyl-CoA hydrolase activity"/>
    <property type="evidence" value="ECO:0007669"/>
    <property type="project" value="InterPro"/>
</dbReference>
<evidence type="ECO:0000259" key="3">
    <source>
        <dbReference type="Pfam" id="PF03061"/>
    </source>
</evidence>
<dbReference type="InterPro" id="IPR003736">
    <property type="entry name" value="PAAI_dom"/>
</dbReference>
<evidence type="ECO:0000256" key="1">
    <source>
        <dbReference type="ARBA" id="ARBA00008324"/>
    </source>
</evidence>
<dbReference type="AlphaFoldDB" id="A0A6H0XSV1"/>
<dbReference type="PANTHER" id="PTHR21660:SF1">
    <property type="entry name" value="ACYL-COENZYME A THIOESTERASE 13"/>
    <property type="match status" value="1"/>
</dbReference>
<proteinExistence type="inferred from homology"/>
<dbReference type="CDD" id="cd03443">
    <property type="entry name" value="PaaI_thioesterase"/>
    <property type="match status" value="1"/>
</dbReference>
<reference evidence="4 5" key="1">
    <citation type="journal article" date="2016" name="Sci. Rep.">
        <title>Peltaster fructicola genome reveals evolution from an invasive phytopathogen to an ectophytic parasite.</title>
        <authorList>
            <person name="Xu C."/>
            <person name="Chen H."/>
            <person name="Gleason M.L."/>
            <person name="Xu J.R."/>
            <person name="Liu H."/>
            <person name="Zhang R."/>
            <person name="Sun G."/>
        </authorList>
    </citation>
    <scope>NUCLEOTIDE SEQUENCE [LARGE SCALE GENOMIC DNA]</scope>
    <source>
        <strain evidence="4 5">LNHT1506</strain>
    </source>
</reference>
<evidence type="ECO:0000313" key="4">
    <source>
        <dbReference type="EMBL" id="QIW97539.1"/>
    </source>
</evidence>
<dbReference type="EMBL" id="CP051140">
    <property type="protein sequence ID" value="QIW97539.1"/>
    <property type="molecule type" value="Genomic_DNA"/>
</dbReference>